<evidence type="ECO:0000259" key="16">
    <source>
        <dbReference type="Pfam" id="PF16491"/>
    </source>
</evidence>
<evidence type="ECO:0000313" key="18">
    <source>
        <dbReference type="Proteomes" id="UP000588068"/>
    </source>
</evidence>
<dbReference type="FunFam" id="3.30.2010.10:FF:000002">
    <property type="entry name" value="CAAX prenyl protease"/>
    <property type="match status" value="1"/>
</dbReference>
<comment type="similarity">
    <text evidence="13">Belongs to the peptidase M48 family.</text>
</comment>
<feature type="domain" description="CAAX prenyl protease 1 N-terminal" evidence="16">
    <location>
        <begin position="26"/>
        <end position="204"/>
    </location>
</feature>
<feature type="binding site" evidence="12">
    <location>
        <position position="281"/>
    </location>
    <ligand>
        <name>Zn(2+)</name>
        <dbReference type="ChEBI" id="CHEBI:29105"/>
        <note>catalytic</note>
    </ligand>
</feature>
<evidence type="ECO:0000256" key="2">
    <source>
        <dbReference type="ARBA" id="ARBA00022670"/>
    </source>
</evidence>
<feature type="transmembrane region" description="Helical" evidence="14">
    <location>
        <begin position="291"/>
        <end position="315"/>
    </location>
</feature>
<dbReference type="AlphaFoldDB" id="A0A841HJE1"/>
<evidence type="ECO:0000256" key="9">
    <source>
        <dbReference type="ARBA" id="ARBA00023049"/>
    </source>
</evidence>
<keyword evidence="6" id="KW-0256">Endoplasmic reticulum</keyword>
<comment type="cofactor">
    <cofactor evidence="12 13">
        <name>Zn(2+)</name>
        <dbReference type="ChEBI" id="CHEBI:29105"/>
    </cofactor>
    <text evidence="12 13">Binds 1 zinc ion per subunit.</text>
</comment>
<feature type="domain" description="Peptidase M48" evidence="15">
    <location>
        <begin position="208"/>
        <end position="412"/>
    </location>
</feature>
<name>A0A841HJE1_9GAMM</name>
<accession>A0A841HJE1</accession>
<feature type="active site" description="Proton donor" evidence="11">
    <location>
        <position position="359"/>
    </location>
</feature>
<evidence type="ECO:0000256" key="7">
    <source>
        <dbReference type="ARBA" id="ARBA00022833"/>
    </source>
</evidence>
<dbReference type="Pfam" id="PF16491">
    <property type="entry name" value="Peptidase_M48_N"/>
    <property type="match status" value="1"/>
</dbReference>
<dbReference type="EMBL" id="JACHHZ010000001">
    <property type="protein sequence ID" value="MBB6092338.1"/>
    <property type="molecule type" value="Genomic_DNA"/>
</dbReference>
<comment type="subcellular location">
    <subcellularLocation>
        <location evidence="1">Endoplasmic reticulum membrane</location>
        <topology evidence="1">Multi-pass membrane protein</topology>
    </subcellularLocation>
</comment>
<keyword evidence="5 13" id="KW-0378">Hydrolase</keyword>
<evidence type="ECO:0000259" key="15">
    <source>
        <dbReference type="Pfam" id="PF01435"/>
    </source>
</evidence>
<reference evidence="17 18" key="1">
    <citation type="submission" date="2020-08" db="EMBL/GenBank/DDBJ databases">
        <title>Genomic Encyclopedia of Type Strains, Phase IV (KMG-IV): sequencing the most valuable type-strain genomes for metagenomic binning, comparative biology and taxonomic classification.</title>
        <authorList>
            <person name="Goeker M."/>
        </authorList>
    </citation>
    <scope>NUCLEOTIDE SEQUENCE [LARGE SCALE GENOMIC DNA]</scope>
    <source>
        <strain evidence="17 18">DSM 26723</strain>
    </source>
</reference>
<keyword evidence="8 14" id="KW-1133">Transmembrane helix</keyword>
<keyword evidence="7 12" id="KW-0862">Zinc</keyword>
<dbReference type="InterPro" id="IPR032456">
    <property type="entry name" value="Peptidase_M48_N"/>
</dbReference>
<keyword evidence="10 14" id="KW-0472">Membrane</keyword>
<dbReference type="PANTHER" id="PTHR10120">
    <property type="entry name" value="CAAX PRENYL PROTEASE 1"/>
    <property type="match status" value="1"/>
</dbReference>
<evidence type="ECO:0000256" key="4">
    <source>
        <dbReference type="ARBA" id="ARBA00022723"/>
    </source>
</evidence>
<evidence type="ECO:0000313" key="17">
    <source>
        <dbReference type="EMBL" id="MBB6092338.1"/>
    </source>
</evidence>
<dbReference type="Pfam" id="PF01435">
    <property type="entry name" value="Peptidase_M48"/>
    <property type="match status" value="1"/>
</dbReference>
<dbReference type="InterPro" id="IPR001915">
    <property type="entry name" value="Peptidase_M48"/>
</dbReference>
<dbReference type="EC" id="3.4.24.84" evidence="17"/>
<evidence type="ECO:0000256" key="1">
    <source>
        <dbReference type="ARBA" id="ARBA00004477"/>
    </source>
</evidence>
<keyword evidence="2 13" id="KW-0645">Protease</keyword>
<evidence type="ECO:0000256" key="13">
    <source>
        <dbReference type="RuleBase" id="RU003983"/>
    </source>
</evidence>
<protein>
    <submittedName>
        <fullName evidence="17">STE24 endopeptidase</fullName>
        <ecNumber evidence="17">3.4.24.84</ecNumber>
    </submittedName>
</protein>
<comment type="caution">
    <text evidence="17">The sequence shown here is derived from an EMBL/GenBank/DDBJ whole genome shotgun (WGS) entry which is preliminary data.</text>
</comment>
<evidence type="ECO:0000256" key="10">
    <source>
        <dbReference type="ARBA" id="ARBA00023136"/>
    </source>
</evidence>
<keyword evidence="4 12" id="KW-0479">Metal-binding</keyword>
<feature type="binding site" evidence="12">
    <location>
        <position position="277"/>
    </location>
    <ligand>
        <name>Zn(2+)</name>
        <dbReference type="ChEBI" id="CHEBI:29105"/>
        <note>catalytic</note>
    </ligand>
</feature>
<dbReference type="GO" id="GO:0071586">
    <property type="term" value="P:CAAX-box protein processing"/>
    <property type="evidence" value="ECO:0007669"/>
    <property type="project" value="InterPro"/>
</dbReference>
<dbReference type="Proteomes" id="UP000588068">
    <property type="component" value="Unassembled WGS sequence"/>
</dbReference>
<dbReference type="GO" id="GO:0046872">
    <property type="term" value="F:metal ion binding"/>
    <property type="evidence" value="ECO:0007669"/>
    <property type="project" value="UniProtKB-KW"/>
</dbReference>
<dbReference type="CDD" id="cd07343">
    <property type="entry name" value="M48A_Zmpste24p_like"/>
    <property type="match status" value="1"/>
</dbReference>
<feature type="binding site" evidence="12">
    <location>
        <position position="355"/>
    </location>
    <ligand>
        <name>Zn(2+)</name>
        <dbReference type="ChEBI" id="CHEBI:29105"/>
        <note>catalytic</note>
    </ligand>
</feature>
<evidence type="ECO:0000256" key="14">
    <source>
        <dbReference type="SAM" id="Phobius"/>
    </source>
</evidence>
<dbReference type="GO" id="GO:0004222">
    <property type="term" value="F:metalloendopeptidase activity"/>
    <property type="evidence" value="ECO:0007669"/>
    <property type="project" value="InterPro"/>
</dbReference>
<feature type="transmembrane region" description="Helical" evidence="14">
    <location>
        <begin position="146"/>
        <end position="168"/>
    </location>
</feature>
<evidence type="ECO:0000256" key="12">
    <source>
        <dbReference type="PIRSR" id="PIRSR627057-2"/>
    </source>
</evidence>
<keyword evidence="9 13" id="KW-0482">Metalloprotease</keyword>
<feature type="transmembrane region" description="Helical" evidence="14">
    <location>
        <begin position="68"/>
        <end position="87"/>
    </location>
</feature>
<evidence type="ECO:0000256" key="8">
    <source>
        <dbReference type="ARBA" id="ARBA00022989"/>
    </source>
</evidence>
<gene>
    <name evidence="17" type="ORF">HNQ60_001184</name>
</gene>
<keyword evidence="3 14" id="KW-0812">Transmembrane</keyword>
<evidence type="ECO:0000256" key="11">
    <source>
        <dbReference type="PIRSR" id="PIRSR627057-1"/>
    </source>
</evidence>
<evidence type="ECO:0000256" key="5">
    <source>
        <dbReference type="ARBA" id="ARBA00022801"/>
    </source>
</evidence>
<feature type="transmembrane region" description="Helical" evidence="14">
    <location>
        <begin position="327"/>
        <end position="350"/>
    </location>
</feature>
<proteinExistence type="inferred from homology"/>
<sequence>MHWFTTLFALMLLASTLLRSWLNQRQIAAVSAHRDEVPKAFESQVDIDSHRKAADYTVALAGLNRWDLLLDAILALFLTLGGGLDYIDRAWQPAGLPLAWHGTAVVLSTLLMISAIGMPLSIYRTFGVEARFGFNRMTVGLFLVDLLKGLALTLILGGPLVFVILYLMQKAGTLWWLYAAFVWIGFTLFITWAWPTFIAPLFNKFVPLADEALKQRTEDLLARCGFSSKGVFVMDGSRRSVHGNAYFTGVGRNKRIVFFDTLIERLQGPEIEAVLAHELGHFRLHHVRSRLILSLFFGIGGFALLGALTAWPDFYRALGVSMPTPHAALLLFMLVLPSFTFFLTPVGAWWSRKHEFEADEFAAKFSDASKLAEALVKLYRDNATTLTPDRLHSTFYDSHPPALVRIARLQALATRQA</sequence>
<feature type="active site" evidence="11">
    <location>
        <position position="278"/>
    </location>
</feature>
<feature type="transmembrane region" description="Helical" evidence="14">
    <location>
        <begin position="175"/>
        <end position="194"/>
    </location>
</feature>
<dbReference type="InterPro" id="IPR027057">
    <property type="entry name" value="CAXX_Prtase_1"/>
</dbReference>
<keyword evidence="18" id="KW-1185">Reference proteome</keyword>
<dbReference type="RefSeq" id="WP_184330069.1">
    <property type="nucleotide sequence ID" value="NZ_JACHHZ010000001.1"/>
</dbReference>
<organism evidence="17 18">
    <name type="scientific">Povalibacter uvarum</name>
    <dbReference type="NCBI Taxonomy" id="732238"/>
    <lineage>
        <taxon>Bacteria</taxon>
        <taxon>Pseudomonadati</taxon>
        <taxon>Pseudomonadota</taxon>
        <taxon>Gammaproteobacteria</taxon>
        <taxon>Steroidobacterales</taxon>
        <taxon>Steroidobacteraceae</taxon>
        <taxon>Povalibacter</taxon>
    </lineage>
</organism>
<evidence type="ECO:0000256" key="6">
    <source>
        <dbReference type="ARBA" id="ARBA00022824"/>
    </source>
</evidence>
<evidence type="ECO:0000256" key="3">
    <source>
        <dbReference type="ARBA" id="ARBA00022692"/>
    </source>
</evidence>
<feature type="transmembrane region" description="Helical" evidence="14">
    <location>
        <begin position="99"/>
        <end position="126"/>
    </location>
</feature>
<dbReference type="Gene3D" id="3.30.2010.10">
    <property type="entry name" value="Metalloproteases ('zincins'), catalytic domain"/>
    <property type="match status" value="1"/>
</dbReference>